<sequence>MSIPEKCQVLVVGGGPAGSYAAAALAREGVDVVLLEGDKFPRYHIGESMLPSIRHFLRFIDLDKTFDAFGFRVKNGAAFKLNQSMPPVYTDFLAAGGSEGYAYNVVRSEADELIFKHAGKSGAKVFDAVKVNSLEFESSGLPPSNDPEVELPDPGRPVSATWTRKEDKSTGSIKFDYLVDASGRAGLMSTKYLKNRRFNEGGQLKNVATWGYWENGGTWGVGTKQEGAPYFEALSDASGWIWYIPLHNGKISVGVVMNQGVSTTKKRELGLDSKSLYHSEISKTGNMKELLANATLVSDMKSASDWSYSAPAYSSPYVRIAGDAACFIDPFFSSGVHLAFVGGLSAAVTIAASIKGQCDELTAATWHTKKIGEGYTRFLLVVSSTLKQIKMNDEPVLSDWDEKTFDRAFNHFRPIIQGSTDVTGKLSQTEVSKTVDFCFQAFLPVPLEEKKAILEKMEQFGISDPNVSNKAYDKGVAELEGILSPEQMKIMHTIRARQMLRSEDTLNMDNFGTDVINGLSPNLVTGDLGLVTPTKTAAAKPDYLALMSGEEPHENGSNGVTNGTEKEKTNGMTNGHGSNGVSNGTEKANGTHSEANGENGHTHLQPLKGHNVQTTAGEESRLRTQDTLHKVAEEMETPHDTMLRLFNSTLEIASVKSALDLGIFRRLSDSQEPLSLKTLAASTGADPLLLGRILRYLASIRMITETSRDHFAANHASQAFSDPRVEGALNYTFNISGPTYQALPSFLKETGYKNHTAGKFAWHKGANTDLDFFPWAQQRPETLKWFQQLMSVPREGDWLDVVDFKAPAADAHAETVFVDVGGGFGHQCARLTNLFPSLEGKVVLQDRAETIAIAPPMKGVHAKAHDFFTEQTVKGSKFYYLRTVLHDWEDEEAAQILRNLIPAMGAGSKILIDEMVLPNEGVHWWSACLDLHMYCMLGAMERSEDQWKSLLDKAGLKLVEINTYSPVMRHSIIVAEPK</sequence>
<dbReference type="SUPFAM" id="SSF46785">
    <property type="entry name" value="Winged helix' DNA-binding domain"/>
    <property type="match status" value="1"/>
</dbReference>
<dbReference type="Gene3D" id="1.10.10.10">
    <property type="entry name" value="Winged helix-like DNA-binding domain superfamily/Winged helix DNA-binding domain"/>
    <property type="match status" value="1"/>
</dbReference>
<evidence type="ECO:0000313" key="10">
    <source>
        <dbReference type="EMBL" id="KAH6884206.1"/>
    </source>
</evidence>
<dbReference type="Pfam" id="PF04820">
    <property type="entry name" value="Trp_halogenase"/>
    <property type="match status" value="2"/>
</dbReference>
<evidence type="ECO:0000256" key="1">
    <source>
        <dbReference type="ARBA" id="ARBA00005706"/>
    </source>
</evidence>
<dbReference type="PANTHER" id="PTHR43747:SF5">
    <property type="entry name" value="FAD-BINDING DOMAIN-CONTAINING PROTEIN"/>
    <property type="match status" value="1"/>
</dbReference>
<evidence type="ECO:0000256" key="4">
    <source>
        <dbReference type="ARBA" id="ARBA00022691"/>
    </source>
</evidence>
<evidence type="ECO:0000256" key="3">
    <source>
        <dbReference type="ARBA" id="ARBA00022679"/>
    </source>
</evidence>
<keyword evidence="3" id="KW-0808">Transferase</keyword>
<feature type="domain" description="O-methyltransferase dimerisation" evidence="9">
    <location>
        <begin position="644"/>
        <end position="710"/>
    </location>
</feature>
<dbReference type="Gene3D" id="3.50.50.60">
    <property type="entry name" value="FAD/NAD(P)-binding domain"/>
    <property type="match status" value="1"/>
</dbReference>
<proteinExistence type="inferred from homology"/>
<dbReference type="SUPFAM" id="SSF53335">
    <property type="entry name" value="S-adenosyl-L-methionine-dependent methyltransferases"/>
    <property type="match status" value="1"/>
</dbReference>
<protein>
    <recommendedName>
        <fullName evidence="12">O-methyltransferase</fullName>
    </recommendedName>
</protein>
<gene>
    <name evidence="10" type="ORF">B0T10DRAFT_493742</name>
</gene>
<dbReference type="SUPFAM" id="SSF51905">
    <property type="entry name" value="FAD/NAD(P)-binding domain"/>
    <property type="match status" value="1"/>
</dbReference>
<evidence type="ECO:0008006" key="12">
    <source>
        <dbReference type="Google" id="ProtNLM"/>
    </source>
</evidence>
<dbReference type="AlphaFoldDB" id="A0A9P8W064"/>
<keyword evidence="5" id="KW-0560">Oxidoreductase</keyword>
<keyword evidence="6" id="KW-0503">Monooxygenase</keyword>
<dbReference type="InterPro" id="IPR016461">
    <property type="entry name" value="COMT-like"/>
</dbReference>
<dbReference type="PROSITE" id="PS51683">
    <property type="entry name" value="SAM_OMT_II"/>
    <property type="match status" value="1"/>
</dbReference>
<keyword evidence="11" id="KW-1185">Reference proteome</keyword>
<comment type="similarity">
    <text evidence="1">Belongs to the flavin-dependent halogenase family.</text>
</comment>
<keyword evidence="4" id="KW-0949">S-adenosyl-L-methionine</keyword>
<dbReference type="InterPro" id="IPR029063">
    <property type="entry name" value="SAM-dependent_MTases_sf"/>
</dbReference>
<feature type="compositionally biased region" description="Polar residues" evidence="7">
    <location>
        <begin position="570"/>
        <end position="596"/>
    </location>
</feature>
<evidence type="ECO:0000259" key="8">
    <source>
        <dbReference type="Pfam" id="PF00891"/>
    </source>
</evidence>
<name>A0A9P8W064_9HYPO</name>
<organism evidence="10 11">
    <name type="scientific">Thelonectria olida</name>
    <dbReference type="NCBI Taxonomy" id="1576542"/>
    <lineage>
        <taxon>Eukaryota</taxon>
        <taxon>Fungi</taxon>
        <taxon>Dikarya</taxon>
        <taxon>Ascomycota</taxon>
        <taxon>Pezizomycotina</taxon>
        <taxon>Sordariomycetes</taxon>
        <taxon>Hypocreomycetidae</taxon>
        <taxon>Hypocreales</taxon>
        <taxon>Nectriaceae</taxon>
        <taxon>Thelonectria</taxon>
    </lineage>
</organism>
<dbReference type="Pfam" id="PF08100">
    <property type="entry name" value="Dimerisation"/>
    <property type="match status" value="1"/>
</dbReference>
<dbReference type="GO" id="GO:0032259">
    <property type="term" value="P:methylation"/>
    <property type="evidence" value="ECO:0007669"/>
    <property type="project" value="UniProtKB-KW"/>
</dbReference>
<dbReference type="PANTHER" id="PTHR43747">
    <property type="entry name" value="FAD-BINDING PROTEIN"/>
    <property type="match status" value="1"/>
</dbReference>
<keyword evidence="2" id="KW-0489">Methyltransferase</keyword>
<dbReference type="GO" id="GO:0046983">
    <property type="term" value="F:protein dimerization activity"/>
    <property type="evidence" value="ECO:0007669"/>
    <property type="project" value="InterPro"/>
</dbReference>
<dbReference type="InterPro" id="IPR050816">
    <property type="entry name" value="Flavin-dep_Halogenase_NPB"/>
</dbReference>
<dbReference type="Proteomes" id="UP000777438">
    <property type="component" value="Unassembled WGS sequence"/>
</dbReference>
<dbReference type="PRINTS" id="PR00420">
    <property type="entry name" value="RNGMNOXGNASE"/>
</dbReference>
<accession>A0A9P8W064</accession>
<evidence type="ECO:0000256" key="6">
    <source>
        <dbReference type="ARBA" id="ARBA00023033"/>
    </source>
</evidence>
<reference evidence="10 11" key="1">
    <citation type="journal article" date="2021" name="Nat. Commun.">
        <title>Genetic determinants of endophytism in the Arabidopsis root mycobiome.</title>
        <authorList>
            <person name="Mesny F."/>
            <person name="Miyauchi S."/>
            <person name="Thiergart T."/>
            <person name="Pickel B."/>
            <person name="Atanasova L."/>
            <person name="Karlsson M."/>
            <person name="Huettel B."/>
            <person name="Barry K.W."/>
            <person name="Haridas S."/>
            <person name="Chen C."/>
            <person name="Bauer D."/>
            <person name="Andreopoulos W."/>
            <person name="Pangilinan J."/>
            <person name="LaButti K."/>
            <person name="Riley R."/>
            <person name="Lipzen A."/>
            <person name="Clum A."/>
            <person name="Drula E."/>
            <person name="Henrissat B."/>
            <person name="Kohler A."/>
            <person name="Grigoriev I.V."/>
            <person name="Martin F.M."/>
            <person name="Hacquard S."/>
        </authorList>
    </citation>
    <scope>NUCLEOTIDE SEQUENCE [LARGE SCALE GENOMIC DNA]</scope>
    <source>
        <strain evidence="10 11">MPI-CAGE-CH-0241</strain>
    </source>
</reference>
<evidence type="ECO:0000256" key="5">
    <source>
        <dbReference type="ARBA" id="ARBA00023002"/>
    </source>
</evidence>
<dbReference type="GO" id="GO:0008171">
    <property type="term" value="F:O-methyltransferase activity"/>
    <property type="evidence" value="ECO:0007669"/>
    <property type="project" value="InterPro"/>
</dbReference>
<dbReference type="EMBL" id="JAGPYM010000021">
    <property type="protein sequence ID" value="KAH6884206.1"/>
    <property type="molecule type" value="Genomic_DNA"/>
</dbReference>
<feature type="domain" description="O-methyltransferase C-terminal" evidence="8">
    <location>
        <begin position="815"/>
        <end position="956"/>
    </location>
</feature>
<evidence type="ECO:0000256" key="7">
    <source>
        <dbReference type="SAM" id="MobiDB-lite"/>
    </source>
</evidence>
<dbReference type="InterPro" id="IPR006905">
    <property type="entry name" value="Flavin_halogenase"/>
</dbReference>
<dbReference type="InterPro" id="IPR036390">
    <property type="entry name" value="WH_DNA-bd_sf"/>
</dbReference>
<evidence type="ECO:0000256" key="2">
    <source>
        <dbReference type="ARBA" id="ARBA00022603"/>
    </source>
</evidence>
<comment type="caution">
    <text evidence="10">The sequence shown here is derived from an EMBL/GenBank/DDBJ whole genome shotgun (WGS) entry which is preliminary data.</text>
</comment>
<dbReference type="OrthoDB" id="3340390at2759"/>
<dbReference type="InterPro" id="IPR036188">
    <property type="entry name" value="FAD/NAD-bd_sf"/>
</dbReference>
<dbReference type="GO" id="GO:0004497">
    <property type="term" value="F:monooxygenase activity"/>
    <property type="evidence" value="ECO:0007669"/>
    <property type="project" value="UniProtKB-KW"/>
</dbReference>
<dbReference type="Pfam" id="PF00891">
    <property type="entry name" value="Methyltransf_2"/>
    <property type="match status" value="1"/>
</dbReference>
<feature type="region of interest" description="Disordered" evidence="7">
    <location>
        <begin position="137"/>
        <end position="157"/>
    </location>
</feature>
<feature type="region of interest" description="Disordered" evidence="7">
    <location>
        <begin position="548"/>
        <end position="622"/>
    </location>
</feature>
<dbReference type="Gene3D" id="3.40.50.150">
    <property type="entry name" value="Vaccinia Virus protein VP39"/>
    <property type="match status" value="1"/>
</dbReference>
<dbReference type="InterPro" id="IPR036388">
    <property type="entry name" value="WH-like_DNA-bd_sf"/>
</dbReference>
<evidence type="ECO:0000313" key="11">
    <source>
        <dbReference type="Proteomes" id="UP000777438"/>
    </source>
</evidence>
<dbReference type="InterPro" id="IPR001077">
    <property type="entry name" value="COMT_C"/>
</dbReference>
<evidence type="ECO:0000259" key="9">
    <source>
        <dbReference type="Pfam" id="PF08100"/>
    </source>
</evidence>
<dbReference type="InterPro" id="IPR012967">
    <property type="entry name" value="COMT_dimerisation"/>
</dbReference>